<protein>
    <submittedName>
        <fullName evidence="3">Uncharacterized protein</fullName>
    </submittedName>
</protein>
<accession>A0A0F4ZJT9</accession>
<dbReference type="InterPro" id="IPR007303">
    <property type="entry name" value="TIP41-like"/>
</dbReference>
<name>A0A0F4ZJT9_9PEZI</name>
<evidence type="ECO:0000313" key="4">
    <source>
        <dbReference type="Proteomes" id="UP000033483"/>
    </source>
</evidence>
<reference evidence="3 4" key="1">
    <citation type="submission" date="2015-03" db="EMBL/GenBank/DDBJ databases">
        <authorList>
            <person name="Radwan O."/>
            <person name="Al-Naeli F.A."/>
            <person name="Rendon G.A."/>
            <person name="Fields C."/>
        </authorList>
    </citation>
    <scope>NUCLEOTIDE SEQUENCE [LARGE SCALE GENOMIC DNA]</scope>
    <source>
        <strain evidence="3">CR-DP1</strain>
    </source>
</reference>
<dbReference type="InterPro" id="IPR051330">
    <property type="entry name" value="Phosphatase_reg/MetRdx"/>
</dbReference>
<evidence type="ECO:0000256" key="2">
    <source>
        <dbReference type="SAM" id="MobiDB-lite"/>
    </source>
</evidence>
<gene>
    <name evidence="3" type="ORF">TD95_001004</name>
</gene>
<feature type="compositionally biased region" description="Low complexity" evidence="2">
    <location>
        <begin position="209"/>
        <end position="221"/>
    </location>
</feature>
<dbReference type="Pfam" id="PF04176">
    <property type="entry name" value="TIP41"/>
    <property type="match status" value="1"/>
</dbReference>
<dbReference type="Proteomes" id="UP000033483">
    <property type="component" value="Unassembled WGS sequence"/>
</dbReference>
<keyword evidence="4" id="KW-1185">Reference proteome</keyword>
<dbReference type="GO" id="GO:0031929">
    <property type="term" value="P:TOR signaling"/>
    <property type="evidence" value="ECO:0007669"/>
    <property type="project" value="TreeGrafter"/>
</dbReference>
<evidence type="ECO:0000313" key="3">
    <source>
        <dbReference type="EMBL" id="KKA30381.1"/>
    </source>
</evidence>
<organism evidence="3 4">
    <name type="scientific">Thielaviopsis punctulata</name>
    <dbReference type="NCBI Taxonomy" id="72032"/>
    <lineage>
        <taxon>Eukaryota</taxon>
        <taxon>Fungi</taxon>
        <taxon>Dikarya</taxon>
        <taxon>Ascomycota</taxon>
        <taxon>Pezizomycotina</taxon>
        <taxon>Sordariomycetes</taxon>
        <taxon>Hypocreomycetidae</taxon>
        <taxon>Microascales</taxon>
        <taxon>Ceratocystidaceae</taxon>
        <taxon>Thielaviopsis</taxon>
    </lineage>
</organism>
<comment type="similarity">
    <text evidence="1">Belongs to the TIP41 family.</text>
</comment>
<sequence>MASCPISTDDTFPSPDRLAAATKTHVQGNFRICTRKLPISKAGPIDDMEARLRIPVPEMIFGDNMVSVTHIPTGWNICFTAYDALDTVDKTDKNMLQVSYARDWSSSRETSSADVREIVKPYDWSYTTSYAGSLDDASAARMADGREPIPIDLLKRRDPILFFDEVVLFESELDDNGISLYSEMPLSSSSLSKSTTSSKNRIGSRRFSRSMGMGSRPSAMRAADASSSEPA</sequence>
<feature type="compositionally biased region" description="Low complexity" evidence="2">
    <location>
        <begin position="187"/>
        <end position="199"/>
    </location>
</feature>
<feature type="region of interest" description="Disordered" evidence="2">
    <location>
        <begin position="187"/>
        <end position="231"/>
    </location>
</feature>
<dbReference type="EMBL" id="LAEV01000406">
    <property type="protein sequence ID" value="KKA30381.1"/>
    <property type="molecule type" value="Genomic_DNA"/>
</dbReference>
<comment type="caution">
    <text evidence="3">The sequence shown here is derived from an EMBL/GenBank/DDBJ whole genome shotgun (WGS) entry which is preliminary data.</text>
</comment>
<dbReference type="PANTHER" id="PTHR21021:SF16">
    <property type="entry name" value="TIP41-LIKE PROTEIN"/>
    <property type="match status" value="1"/>
</dbReference>
<proteinExistence type="inferred from homology"/>
<dbReference type="AlphaFoldDB" id="A0A0F4ZJT9"/>
<dbReference type="PANTHER" id="PTHR21021">
    <property type="entry name" value="GAF/PUTATIVE CYTOSKELETAL PROTEIN"/>
    <property type="match status" value="1"/>
</dbReference>
<evidence type="ECO:0000256" key="1">
    <source>
        <dbReference type="ARBA" id="ARBA00006658"/>
    </source>
</evidence>
<dbReference type="OrthoDB" id="10253878at2759"/>
<dbReference type="GO" id="GO:0005829">
    <property type="term" value="C:cytosol"/>
    <property type="evidence" value="ECO:0007669"/>
    <property type="project" value="TreeGrafter"/>
</dbReference>